<dbReference type="eggNOG" id="ENOG502QR4Q">
    <property type="taxonomic scope" value="Eukaryota"/>
</dbReference>
<keyword evidence="1" id="KW-0812">Transmembrane</keyword>
<evidence type="ECO:0000313" key="2">
    <source>
        <dbReference type="Proteomes" id="UP001652600"/>
    </source>
</evidence>
<dbReference type="AlphaFoldDB" id="A0A1S3AXE5"/>
<feature type="transmembrane region" description="Helical" evidence="1">
    <location>
        <begin position="227"/>
        <end position="249"/>
    </location>
</feature>
<proteinExistence type="predicted"/>
<organism evidence="2 3">
    <name type="scientific">Cucumis melo</name>
    <name type="common">Muskmelon</name>
    <dbReference type="NCBI Taxonomy" id="3656"/>
    <lineage>
        <taxon>Eukaryota</taxon>
        <taxon>Viridiplantae</taxon>
        <taxon>Streptophyta</taxon>
        <taxon>Embryophyta</taxon>
        <taxon>Tracheophyta</taxon>
        <taxon>Spermatophyta</taxon>
        <taxon>Magnoliopsida</taxon>
        <taxon>eudicotyledons</taxon>
        <taxon>Gunneridae</taxon>
        <taxon>Pentapetalae</taxon>
        <taxon>rosids</taxon>
        <taxon>fabids</taxon>
        <taxon>Cucurbitales</taxon>
        <taxon>Cucurbitaceae</taxon>
        <taxon>Benincaseae</taxon>
        <taxon>Cucumis</taxon>
    </lineage>
</organism>
<dbReference type="RefSeq" id="XP_008438584.2">
    <property type="nucleotide sequence ID" value="XM_008440362.3"/>
</dbReference>
<dbReference type="PANTHER" id="PTHR48223">
    <property type="entry name" value="DEFECTIVE 2759, PUTATIVE ISOFORM 1-RELATED"/>
    <property type="match status" value="1"/>
</dbReference>
<keyword evidence="2" id="KW-1185">Reference proteome</keyword>
<gene>
    <name evidence="3" type="primary">LOC103483645</name>
</gene>
<feature type="transmembrane region" description="Helical" evidence="1">
    <location>
        <begin position="185"/>
        <end position="207"/>
    </location>
</feature>
<keyword evidence="1" id="KW-0472">Membrane</keyword>
<dbReference type="InParanoid" id="A0A1S3AXE5"/>
<dbReference type="KEGG" id="cmo:103483645"/>
<evidence type="ECO:0000313" key="3">
    <source>
        <dbReference type="RefSeq" id="XP_008438584.2"/>
    </source>
</evidence>
<sequence>MALITHHPQGSYAEFSSRLSFWNGSLNLKQRVTSVRTVGRTEHHTPLRSNICFSFSIGTPRLCGPRPNLLRVSAFKSAARIDDETGGVANGSKITSYPVKLKDGDYCTETPKGNNVPVCYASGANEDIAPSPAIQNLFKKWLELLRRQPVSQDVDGILEELPSAEMSDTQQESNKKESNKILRGVWFHFLGLNAAVKIPLLIFVPLYLVVNVSYGAEVSRELTPLWILGPLLTALYVKLFQWICALYVFSFKQTAKLIMDSPSYYWTVHHYIIQGKLKEQFVARFVQPIINIKNLDYKELSKRKLIELRERAMEKYLDYVESIWPYYCRAIRFLKRANLL</sequence>
<reference evidence="3" key="1">
    <citation type="submission" date="2025-08" db="UniProtKB">
        <authorList>
            <consortium name="RefSeq"/>
        </authorList>
    </citation>
    <scope>IDENTIFICATION</scope>
    <source>
        <tissue evidence="3">Stem</tissue>
    </source>
</reference>
<protein>
    <submittedName>
        <fullName evidence="3">Uncharacterized protein LOC103483645 isoform X1</fullName>
    </submittedName>
</protein>
<dbReference type="Gramene" id="MELO3C002281.2.1">
    <property type="protein sequence ID" value="MELO3C002281.2.1"/>
    <property type="gene ID" value="MELO3C002281.2"/>
</dbReference>
<dbReference type="PANTHER" id="PTHR48223:SF1">
    <property type="entry name" value="ABC TRANSMEMBRANE TYPE-1 DOMAIN-CONTAINING PROTEIN"/>
    <property type="match status" value="1"/>
</dbReference>
<evidence type="ECO:0000256" key="1">
    <source>
        <dbReference type="SAM" id="Phobius"/>
    </source>
</evidence>
<keyword evidence="1" id="KW-1133">Transmembrane helix</keyword>
<dbReference type="GeneID" id="103483645"/>
<accession>A0A1S3AXE5</accession>
<name>A0A1S3AXE5_CUCME</name>
<dbReference type="Proteomes" id="UP001652600">
    <property type="component" value="Chromosome 12"/>
</dbReference>